<dbReference type="InterPro" id="IPR011009">
    <property type="entry name" value="Kinase-like_dom_sf"/>
</dbReference>
<dbReference type="Proteomes" id="UP000078559">
    <property type="component" value="Chromosome 9"/>
</dbReference>
<name>A0A194W910_CYTMA</name>
<dbReference type="InterPro" id="IPR008266">
    <property type="entry name" value="Tyr_kinase_AS"/>
</dbReference>
<dbReference type="SUPFAM" id="SSF56112">
    <property type="entry name" value="Protein kinase-like (PK-like)"/>
    <property type="match status" value="1"/>
</dbReference>
<comment type="catalytic activity">
    <reaction evidence="3">
        <text>L-seryl-[protein] + ATP = O-phospho-L-seryl-[protein] + ADP + H(+)</text>
        <dbReference type="Rhea" id="RHEA:17989"/>
        <dbReference type="Rhea" id="RHEA-COMP:9863"/>
        <dbReference type="Rhea" id="RHEA-COMP:11604"/>
        <dbReference type="ChEBI" id="CHEBI:15378"/>
        <dbReference type="ChEBI" id="CHEBI:29999"/>
        <dbReference type="ChEBI" id="CHEBI:30616"/>
        <dbReference type="ChEBI" id="CHEBI:83421"/>
        <dbReference type="ChEBI" id="CHEBI:456216"/>
        <dbReference type="EC" id="2.7.11.1"/>
    </reaction>
</comment>
<dbReference type="PROSITE" id="PS00109">
    <property type="entry name" value="PROTEIN_KINASE_TYR"/>
    <property type="match status" value="1"/>
</dbReference>
<protein>
    <recommendedName>
        <fullName evidence="1">non-specific serine/threonine protein kinase</fullName>
        <ecNumber evidence="1">2.7.11.1</ecNumber>
    </recommendedName>
</protein>
<proteinExistence type="predicted"/>
<evidence type="ECO:0000256" key="4">
    <source>
        <dbReference type="SAM" id="MobiDB-lite"/>
    </source>
</evidence>
<keyword evidence="6" id="KW-1185">Reference proteome</keyword>
<dbReference type="Gene3D" id="1.10.510.10">
    <property type="entry name" value="Transferase(Phosphotransferase) domain 1"/>
    <property type="match status" value="1"/>
</dbReference>
<feature type="region of interest" description="Disordered" evidence="4">
    <location>
        <begin position="502"/>
        <end position="523"/>
    </location>
</feature>
<evidence type="ECO:0000256" key="3">
    <source>
        <dbReference type="ARBA" id="ARBA00048679"/>
    </source>
</evidence>
<comment type="catalytic activity">
    <reaction evidence="2">
        <text>L-threonyl-[protein] + ATP = O-phospho-L-threonyl-[protein] + ADP + H(+)</text>
        <dbReference type="Rhea" id="RHEA:46608"/>
        <dbReference type="Rhea" id="RHEA-COMP:11060"/>
        <dbReference type="Rhea" id="RHEA-COMP:11605"/>
        <dbReference type="ChEBI" id="CHEBI:15378"/>
        <dbReference type="ChEBI" id="CHEBI:30013"/>
        <dbReference type="ChEBI" id="CHEBI:30616"/>
        <dbReference type="ChEBI" id="CHEBI:61977"/>
        <dbReference type="ChEBI" id="CHEBI:456216"/>
        <dbReference type="EC" id="2.7.11.1"/>
    </reaction>
</comment>
<dbReference type="EMBL" id="CM003106">
    <property type="protein sequence ID" value="KUI72954.1"/>
    <property type="molecule type" value="Genomic_DNA"/>
</dbReference>
<organism evidence="5 6">
    <name type="scientific">Cytospora mali</name>
    <name type="common">Apple Valsa canker fungus</name>
    <name type="synonym">Valsa mali</name>
    <dbReference type="NCBI Taxonomy" id="578113"/>
    <lineage>
        <taxon>Eukaryota</taxon>
        <taxon>Fungi</taxon>
        <taxon>Dikarya</taxon>
        <taxon>Ascomycota</taxon>
        <taxon>Pezizomycotina</taxon>
        <taxon>Sordariomycetes</taxon>
        <taxon>Sordariomycetidae</taxon>
        <taxon>Diaporthales</taxon>
        <taxon>Cytosporaceae</taxon>
        <taxon>Cytospora</taxon>
    </lineage>
</organism>
<feature type="compositionally biased region" description="Basic and acidic residues" evidence="4">
    <location>
        <begin position="420"/>
        <end position="431"/>
    </location>
</feature>
<feature type="region of interest" description="Disordered" evidence="4">
    <location>
        <begin position="395"/>
        <end position="464"/>
    </location>
</feature>
<dbReference type="OrthoDB" id="2156052at2759"/>
<dbReference type="PANTHER" id="PTHR37171:SF1">
    <property type="entry name" value="SERINE_THREONINE-PROTEIN KINASE YRZF-RELATED"/>
    <property type="match status" value="1"/>
</dbReference>
<dbReference type="InterPro" id="IPR052396">
    <property type="entry name" value="Meiotic_Drive_Suppr_Kinase"/>
</dbReference>
<dbReference type="GO" id="GO:0004674">
    <property type="term" value="F:protein serine/threonine kinase activity"/>
    <property type="evidence" value="ECO:0007669"/>
    <property type="project" value="UniProtKB-EC"/>
</dbReference>
<evidence type="ECO:0000256" key="1">
    <source>
        <dbReference type="ARBA" id="ARBA00012513"/>
    </source>
</evidence>
<reference evidence="5" key="1">
    <citation type="submission" date="2014-12" db="EMBL/GenBank/DDBJ databases">
        <title>Genome Sequence of Valsa Canker Pathogens Uncovers a Specific Adaption of Colonization on Woody Bark.</title>
        <authorList>
            <person name="Yin Z."/>
            <person name="Liu H."/>
            <person name="Gao X."/>
            <person name="Li Z."/>
            <person name="Song N."/>
            <person name="Ke X."/>
            <person name="Dai Q."/>
            <person name="Wu Y."/>
            <person name="Sun Y."/>
            <person name="Xu J.-R."/>
            <person name="Kang Z.K."/>
            <person name="Wang L."/>
            <person name="Huang L."/>
        </authorList>
    </citation>
    <scope>NUCLEOTIDE SEQUENCE [LARGE SCALE GENOMIC DNA]</scope>
    <source>
        <strain evidence="5">03-8</strain>
    </source>
</reference>
<dbReference type="Pfam" id="PF06293">
    <property type="entry name" value="Kdo"/>
    <property type="match status" value="1"/>
</dbReference>
<dbReference type="SMR" id="A0A194W910"/>
<gene>
    <name evidence="5" type="ORF">VM1G_08118</name>
</gene>
<accession>A0A194W910</accession>
<dbReference type="AlphaFoldDB" id="A0A194W910"/>
<feature type="compositionally biased region" description="Polar residues" evidence="4">
    <location>
        <begin position="396"/>
        <end position="417"/>
    </location>
</feature>
<sequence length="819" mass="90517">MADLPECFQPQTLDEFVTSYNHIAMRHLASPAATQVNRTTATKGAITNPEGRLAPERIEPWNDFDREQERGIIATVLREARRIGGDALNFPAQYYVDRVGEDLGIIDSENALLFFDSDTFHKPATRILRSLLANDRIKLALARRQQQQHANARQRDQSRFAYRSGKVSFSTHLNRLPQIAGKKRKRDVDTATISPVVGPADVFCLFQPEQISPTDNVIVASDSDTGRPVKAAELLFLKEAMASHKLTEEIICEAVAGDRTLEPRAIMAHGVGRSGDIEYHEYWFAAVCAQTYTSMIDKGLRYGIISTGALYVFLSIDPDDLSTLRYSLCRASLDVAVSPLMRIVSLALIAMQHGSLPANDHLDSIRDGRGLIWTTATASFSTADSPDLKIRAGTESWRSTSAQTSNDGSSSISNQPSDADENKSTIDRERAITSLVSTHVDAPPRGCDGARSNSPRPSRPPPLLHAHSTAVEAQRLGFLYPSPPPQDESILGKRYRQDDLLNDAKVSAQPAKRTKTDNDTSFATSLPMQNKRIQDRDFCTQKCLLSLKIGSDGLRPPADGACPNHADHQSIANLTYEQLCQNLRAQLTMRGNGAPSQFDLGYQFLLSTSGHTQMIKLCLNTSGHVVLAKGFVPSELGAMRREAGCYAHLRRLQGKYVPVCTGTVELPHDKALLYDGFRFTGLILLGWAGTEIGQWHLFGGGLGYGGEADHAFVRALTVEVRKAVAEIHKAGVLHGDVALRNVLLRRCALKTTSSGPEWRLQVTIIDFELSRSRSMYEREETRRLRGRPHTRDMRQEFSEALAKEMDKCADAISKWCPRG</sequence>
<evidence type="ECO:0000313" key="5">
    <source>
        <dbReference type="EMBL" id="KUI72954.1"/>
    </source>
</evidence>
<evidence type="ECO:0000313" key="6">
    <source>
        <dbReference type="Proteomes" id="UP000078559"/>
    </source>
</evidence>
<dbReference type="EC" id="2.7.11.1" evidence="1"/>
<evidence type="ECO:0000256" key="2">
    <source>
        <dbReference type="ARBA" id="ARBA00047899"/>
    </source>
</evidence>
<dbReference type="PANTHER" id="PTHR37171">
    <property type="entry name" value="SERINE/THREONINE-PROTEIN KINASE YRZF-RELATED"/>
    <property type="match status" value="1"/>
</dbReference>